<keyword evidence="17" id="KW-1185">Reference proteome</keyword>
<gene>
    <name evidence="10" type="primary">glcB</name>
    <name evidence="16" type="ORF">B0I00_0032</name>
</gene>
<dbReference type="Gene3D" id="3.20.20.360">
    <property type="entry name" value="Malate synthase, domain 3"/>
    <property type="match status" value="2"/>
</dbReference>
<feature type="domain" description="Malate synthase TIM barrel" evidence="12">
    <location>
        <begin position="316"/>
        <end position="550"/>
    </location>
</feature>
<dbReference type="GO" id="GO:0005829">
    <property type="term" value="C:cytosol"/>
    <property type="evidence" value="ECO:0007669"/>
    <property type="project" value="TreeGrafter"/>
</dbReference>
<dbReference type="PANTHER" id="PTHR42739:SF1">
    <property type="entry name" value="MALATE SYNTHASE G"/>
    <property type="match status" value="1"/>
</dbReference>
<dbReference type="EMBL" id="PHUF01000002">
    <property type="protein sequence ID" value="PKB24853.1"/>
    <property type="molecule type" value="Genomic_DNA"/>
</dbReference>
<comment type="cofactor">
    <cofactor evidence="1 10">
        <name>Mg(2+)</name>
        <dbReference type="ChEBI" id="CHEBI:18420"/>
    </cofactor>
</comment>
<feature type="binding site" evidence="10">
    <location>
        <begin position="436"/>
        <end position="439"/>
    </location>
    <ligand>
        <name>glyoxylate</name>
        <dbReference type="ChEBI" id="CHEBI:36655"/>
    </ligand>
</feature>
<feature type="binding site" evidence="10">
    <location>
        <position position="411"/>
    </location>
    <ligand>
        <name>Mg(2+)</name>
        <dbReference type="ChEBI" id="CHEBI:18420"/>
    </ligand>
</feature>
<feature type="binding site" evidence="10">
    <location>
        <position position="319"/>
    </location>
    <ligand>
        <name>glyoxylate</name>
        <dbReference type="ChEBI" id="CHEBI:36655"/>
    </ligand>
</feature>
<dbReference type="Pfam" id="PF20656">
    <property type="entry name" value="MS_N"/>
    <property type="match status" value="1"/>
</dbReference>
<feature type="domain" description="Malate synthase N-terminal" evidence="13">
    <location>
        <begin position="17"/>
        <end position="72"/>
    </location>
</feature>
<comment type="catalytic activity">
    <reaction evidence="9 10">
        <text>glyoxylate + acetyl-CoA + H2O = (S)-malate + CoA + H(+)</text>
        <dbReference type="Rhea" id="RHEA:18181"/>
        <dbReference type="ChEBI" id="CHEBI:15377"/>
        <dbReference type="ChEBI" id="CHEBI:15378"/>
        <dbReference type="ChEBI" id="CHEBI:15589"/>
        <dbReference type="ChEBI" id="CHEBI:36655"/>
        <dbReference type="ChEBI" id="CHEBI:57287"/>
        <dbReference type="ChEBI" id="CHEBI:57288"/>
        <dbReference type="EC" id="2.3.3.9"/>
    </reaction>
</comment>
<keyword evidence="3 10" id="KW-0963">Cytoplasm</keyword>
<dbReference type="OrthoDB" id="9762054at2"/>
<feature type="domain" description="Malate synthase C-terminal" evidence="15">
    <location>
        <begin position="570"/>
        <end position="679"/>
    </location>
</feature>
<feature type="binding site" evidence="10">
    <location>
        <position position="292"/>
    </location>
    <ligand>
        <name>acetyl-CoA</name>
        <dbReference type="ChEBI" id="CHEBI:57288"/>
    </ligand>
</feature>
<dbReference type="Gene3D" id="1.20.1220.12">
    <property type="entry name" value="Malate synthase, domain III"/>
    <property type="match status" value="1"/>
</dbReference>
<evidence type="ECO:0000259" key="14">
    <source>
        <dbReference type="Pfam" id="PF20658"/>
    </source>
</evidence>
<dbReference type="GO" id="GO:0006099">
    <property type="term" value="P:tricarboxylic acid cycle"/>
    <property type="evidence" value="ECO:0007669"/>
    <property type="project" value="UniProtKB-KW"/>
</dbReference>
<evidence type="ECO:0000256" key="10">
    <source>
        <dbReference type="HAMAP-Rule" id="MF_00641"/>
    </source>
</evidence>
<comment type="caution">
    <text evidence="16">The sequence shown here is derived from an EMBL/GenBank/DDBJ whole genome shotgun (WGS) entry which is preliminary data.</text>
</comment>
<evidence type="ECO:0000259" key="12">
    <source>
        <dbReference type="Pfam" id="PF01274"/>
    </source>
</evidence>
<evidence type="ECO:0000259" key="15">
    <source>
        <dbReference type="Pfam" id="PF20659"/>
    </source>
</evidence>
<dbReference type="UniPathway" id="UPA00703">
    <property type="reaction ID" value="UER00720"/>
</dbReference>
<comment type="pathway">
    <text evidence="10">Carbohydrate metabolism; glyoxylate cycle; (S)-malate from isocitrate: step 2/2.</text>
</comment>
<dbReference type="NCBIfam" id="NF002825">
    <property type="entry name" value="PRK02999.1"/>
    <property type="match status" value="1"/>
</dbReference>
<dbReference type="Pfam" id="PF20659">
    <property type="entry name" value="MS_C"/>
    <property type="match status" value="1"/>
</dbReference>
<dbReference type="GO" id="GO:0006097">
    <property type="term" value="P:glyoxylate cycle"/>
    <property type="evidence" value="ECO:0007669"/>
    <property type="project" value="UniProtKB-UniRule"/>
</dbReference>
<feature type="binding site" evidence="10">
    <location>
        <position position="439"/>
    </location>
    <ligand>
        <name>Mg(2+)</name>
        <dbReference type="ChEBI" id="CHEBI:18420"/>
    </ligand>
</feature>
<feature type="binding site" evidence="10">
    <location>
        <position position="411"/>
    </location>
    <ligand>
        <name>glyoxylate</name>
        <dbReference type="ChEBI" id="CHEBI:36655"/>
    </ligand>
</feature>
<evidence type="ECO:0000256" key="8">
    <source>
        <dbReference type="ARBA" id="ARBA00023097"/>
    </source>
</evidence>
<keyword evidence="8 10" id="KW-0558">Oxidation</keyword>
<dbReference type="InterPro" id="IPR046363">
    <property type="entry name" value="MS_N_TIM-barrel_dom"/>
</dbReference>
<comment type="subunit">
    <text evidence="10">Monomer.</text>
</comment>
<feature type="binding site" evidence="10">
    <location>
        <position position="520"/>
    </location>
    <ligand>
        <name>acetyl-CoA</name>
        <dbReference type="ChEBI" id="CHEBI:57288"/>
    </ligand>
</feature>
<dbReference type="Pfam" id="PF01274">
    <property type="entry name" value="MS_TIM-barrel"/>
    <property type="match status" value="1"/>
</dbReference>
<evidence type="ECO:0000313" key="17">
    <source>
        <dbReference type="Proteomes" id="UP000232587"/>
    </source>
</evidence>
<evidence type="ECO:0000313" key="16">
    <source>
        <dbReference type="EMBL" id="PKB24853.1"/>
    </source>
</evidence>
<accession>A0A2N0I0X8</accession>
<evidence type="ECO:0000256" key="3">
    <source>
        <dbReference type="ARBA" id="ARBA00022490"/>
    </source>
</evidence>
<feature type="modified residue" description="Cysteine sulfenic acid (-SOH)" evidence="10">
    <location>
        <position position="596"/>
    </location>
</feature>
<keyword evidence="6 10" id="KW-0479">Metal-binding</keyword>
<keyword evidence="7 10" id="KW-0460">Magnesium</keyword>
<keyword evidence="2 10" id="KW-0329">Glyoxylate bypass</keyword>
<comment type="caution">
    <text evidence="10">Lacks conserved residue(s) required for the propagation of feature annotation.</text>
</comment>
<dbReference type="EC" id="2.3.3.9" evidence="10"/>
<keyword evidence="5 10" id="KW-0808">Transferase</keyword>
<dbReference type="InterPro" id="IPR006253">
    <property type="entry name" value="Malate_synthG"/>
</dbReference>
<evidence type="ECO:0000256" key="11">
    <source>
        <dbReference type="PIRSR" id="PIRSR601465-50"/>
    </source>
</evidence>
<name>A0A2N0I0X8_9SPHN</name>
<dbReference type="InterPro" id="IPR048357">
    <property type="entry name" value="MSG_insertion"/>
</dbReference>
<evidence type="ECO:0000256" key="7">
    <source>
        <dbReference type="ARBA" id="ARBA00022842"/>
    </source>
</evidence>
<comment type="function">
    <text evidence="10">Involved in the glycolate utilization. Catalyzes the condensation and subsequent hydrolysis of acetyl-coenzyme A (acetyl-CoA) and glyoxylate to form malate and CoA.</text>
</comment>
<evidence type="ECO:0000256" key="2">
    <source>
        <dbReference type="ARBA" id="ARBA00022435"/>
    </source>
</evidence>
<dbReference type="AlphaFoldDB" id="A0A2N0I0X8"/>
<comment type="similarity">
    <text evidence="10">Belongs to the malate synthase family. GlcB subfamily.</text>
</comment>
<feature type="active site" description="Proton acceptor" evidence="10 11">
    <location>
        <position position="319"/>
    </location>
</feature>
<dbReference type="SUPFAM" id="SSF51645">
    <property type="entry name" value="Malate synthase G"/>
    <property type="match status" value="1"/>
</dbReference>
<feature type="binding site" evidence="10">
    <location>
        <position position="255"/>
    </location>
    <ligand>
        <name>acetyl-CoA</name>
        <dbReference type="ChEBI" id="CHEBI:57288"/>
    </ligand>
</feature>
<dbReference type="HAMAP" id="MF_00641">
    <property type="entry name" value="Malate_synth_G"/>
    <property type="match status" value="1"/>
</dbReference>
<feature type="binding site" evidence="10">
    <location>
        <position position="118"/>
    </location>
    <ligand>
        <name>acetyl-CoA</name>
        <dbReference type="ChEBI" id="CHEBI:57288"/>
    </ligand>
</feature>
<dbReference type="InterPro" id="IPR048356">
    <property type="entry name" value="MS_N"/>
</dbReference>
<dbReference type="GO" id="GO:0009436">
    <property type="term" value="P:glyoxylate catabolic process"/>
    <property type="evidence" value="ECO:0007669"/>
    <property type="project" value="TreeGrafter"/>
</dbReference>
<dbReference type="InterPro" id="IPR011076">
    <property type="entry name" value="Malate_synth_sf"/>
</dbReference>
<evidence type="ECO:0000256" key="5">
    <source>
        <dbReference type="ARBA" id="ARBA00022679"/>
    </source>
</evidence>
<dbReference type="GO" id="GO:0004474">
    <property type="term" value="F:malate synthase activity"/>
    <property type="evidence" value="ECO:0007669"/>
    <property type="project" value="UniProtKB-UniRule"/>
</dbReference>
<dbReference type="InterPro" id="IPR048355">
    <property type="entry name" value="MS_C"/>
</dbReference>
<evidence type="ECO:0000256" key="9">
    <source>
        <dbReference type="ARBA" id="ARBA00047918"/>
    </source>
</evidence>
<dbReference type="InterPro" id="IPR001465">
    <property type="entry name" value="Malate_synthase_TIM"/>
</dbReference>
<proteinExistence type="inferred from homology"/>
<reference evidence="16 17" key="1">
    <citation type="submission" date="2017-11" db="EMBL/GenBank/DDBJ databases">
        <title>Genomic Encyclopedia of Type Strains, Phase III (KMG-III): the genomes of soil and plant-associated and newly described type strains.</title>
        <authorList>
            <person name="Whitman W."/>
        </authorList>
    </citation>
    <scope>NUCLEOTIDE SEQUENCE [LARGE SCALE GENOMIC DNA]</scope>
    <source>
        <strain evidence="16 17">CGMCC 1.12274</strain>
    </source>
</reference>
<dbReference type="PANTHER" id="PTHR42739">
    <property type="entry name" value="MALATE SYNTHASE G"/>
    <property type="match status" value="1"/>
</dbReference>
<sequence length="700" mass="76011">MTNRIEKSGLQVEAGLADFVEREVLAPLGTDAAIFWQGFARLLDTFVPLNRALLAKRDALQTEIDAWHVARAGKSIDMGEYKAFLTEIGYLVPEPAPFEVTTRNVDREIAGMAGPQLVVPVLNARFLLNAANARWGSLYDAYYGTDALAAPAARPGGYDPVRGEAVIAAARAFLDLSLPLDGTSWSDWDGEGAPPLCDPGHFCGTRPGGLLFAHHGLHIEVVLDRNHPIGRTDKAGIADVLLESALTTICDLEDSIAAVDAQDKVAAYRNWLGVIRGDLADTFEKGGKSMTRTLADDRRWTGRDGDELVLPGRSLLFVRNVGHLMTNPAILLADGSEVPEGIMDAAITSAIGAHDVNGLGKHRNSREGSIYIVKPKMHGPEEVGFTNALFDAVEDLLGLPRHTIKVGVMDEERRTSANLAACIEAVKDRIVFINTGFLDRTGDEIHTSMRAGPMIRKGEMKQSGWIAAYEARNVQIGLACGLSGKAQIGKGMWAAPDMMHDMMIQKIAHPRAGANTAWVPSPTAATLHAMHYHQVGVFDMQRELAAQPTPKVEALLEVPLAIGRNFSDEEVRDELDNNAQGLLGYVVRWIDQGVGCSKVPDINDVGLMEDRATLRISSQHMANWLLHGVCTKDQVMDSLRRMAAKVDAQNAGDPAYEPLTGNEDAPAFRAACDLVFKGVEQPSGYTEPLLHHWRQVKKAG</sequence>
<evidence type="ECO:0000256" key="4">
    <source>
        <dbReference type="ARBA" id="ARBA00022532"/>
    </source>
</evidence>
<dbReference type="Proteomes" id="UP000232587">
    <property type="component" value="Unassembled WGS sequence"/>
</dbReference>
<protein>
    <recommendedName>
        <fullName evidence="10">Malate synthase G</fullName>
        <ecNumber evidence="10">2.3.3.9</ecNumber>
    </recommendedName>
</protein>
<feature type="binding site" evidence="10">
    <location>
        <begin position="125"/>
        <end position="126"/>
    </location>
    <ligand>
        <name>acetyl-CoA</name>
        <dbReference type="ChEBI" id="CHEBI:57288"/>
    </ligand>
</feature>
<comment type="subcellular location">
    <subcellularLocation>
        <location evidence="10">Cytoplasm</location>
    </subcellularLocation>
</comment>
<dbReference type="GO" id="GO:0000287">
    <property type="term" value="F:magnesium ion binding"/>
    <property type="evidence" value="ECO:0007669"/>
    <property type="project" value="TreeGrafter"/>
</dbReference>
<evidence type="ECO:0000256" key="1">
    <source>
        <dbReference type="ARBA" id="ARBA00001946"/>
    </source>
</evidence>
<dbReference type="InterPro" id="IPR044856">
    <property type="entry name" value="Malate_synth_C_sf"/>
</dbReference>
<dbReference type="RefSeq" id="WP_100866397.1">
    <property type="nucleotide sequence ID" value="NZ_PHUF01000002.1"/>
</dbReference>
<feature type="active site" description="Proton donor" evidence="10 11">
    <location>
        <position position="610"/>
    </location>
</feature>
<dbReference type="Pfam" id="PF20658">
    <property type="entry name" value="MSG_insertion"/>
    <property type="match status" value="1"/>
</dbReference>
<evidence type="ECO:0000256" key="6">
    <source>
        <dbReference type="ARBA" id="ARBA00022723"/>
    </source>
</evidence>
<organism evidence="16 17">
    <name type="scientific">Novosphingobium kunmingense</name>
    <dbReference type="NCBI Taxonomy" id="1211806"/>
    <lineage>
        <taxon>Bacteria</taxon>
        <taxon>Pseudomonadati</taxon>
        <taxon>Pseudomonadota</taxon>
        <taxon>Alphaproteobacteria</taxon>
        <taxon>Sphingomonadales</taxon>
        <taxon>Sphingomonadaceae</taxon>
        <taxon>Novosphingobium</taxon>
    </lineage>
</organism>
<feature type="domain" description="Malate synthase G alpha-beta insertion" evidence="14">
    <location>
        <begin position="158"/>
        <end position="187"/>
    </location>
</feature>
<evidence type="ECO:0000259" key="13">
    <source>
        <dbReference type="Pfam" id="PF20656"/>
    </source>
</evidence>
<keyword evidence="4 10" id="KW-0816">Tricarboxylic acid cycle</keyword>